<feature type="non-terminal residue" evidence="1">
    <location>
        <position position="1"/>
    </location>
</feature>
<dbReference type="AlphaFoldDB" id="A0A5A7PMC1"/>
<dbReference type="Gene3D" id="1.25.10.10">
    <property type="entry name" value="Leucine-rich Repeat Variant"/>
    <property type="match status" value="1"/>
</dbReference>
<dbReference type="GO" id="GO:0000159">
    <property type="term" value="C:protein phosphatase type 2A complex"/>
    <property type="evidence" value="ECO:0007669"/>
    <property type="project" value="InterPro"/>
</dbReference>
<dbReference type="PANTHER" id="PTHR10257">
    <property type="entry name" value="SERINE/THREONINE PROTEIN PHOSPHATASE 2A PP2A REGULATORY SUBUNIT B"/>
    <property type="match status" value="1"/>
</dbReference>
<reference evidence="2" key="1">
    <citation type="journal article" date="2019" name="Curr. Biol.">
        <title>Genome Sequence of Striga asiatica Provides Insight into the Evolution of Plant Parasitism.</title>
        <authorList>
            <person name="Yoshida S."/>
            <person name="Kim S."/>
            <person name="Wafula E.K."/>
            <person name="Tanskanen J."/>
            <person name="Kim Y.M."/>
            <person name="Honaas L."/>
            <person name="Yang Z."/>
            <person name="Spallek T."/>
            <person name="Conn C.E."/>
            <person name="Ichihashi Y."/>
            <person name="Cheong K."/>
            <person name="Cui S."/>
            <person name="Der J.P."/>
            <person name="Gundlach H."/>
            <person name="Jiao Y."/>
            <person name="Hori C."/>
            <person name="Ishida J.K."/>
            <person name="Kasahara H."/>
            <person name="Kiba T."/>
            <person name="Kim M.S."/>
            <person name="Koo N."/>
            <person name="Laohavisit A."/>
            <person name="Lee Y.H."/>
            <person name="Lumba S."/>
            <person name="McCourt P."/>
            <person name="Mortimer J.C."/>
            <person name="Mutuku J.M."/>
            <person name="Nomura T."/>
            <person name="Sasaki-Sekimoto Y."/>
            <person name="Seto Y."/>
            <person name="Wang Y."/>
            <person name="Wakatake T."/>
            <person name="Sakakibara H."/>
            <person name="Demura T."/>
            <person name="Yamaguchi S."/>
            <person name="Yoneyama K."/>
            <person name="Manabe R.I."/>
            <person name="Nelson D.C."/>
            <person name="Schulman A.H."/>
            <person name="Timko M.P."/>
            <person name="dePamphilis C.W."/>
            <person name="Choi D."/>
            <person name="Shirasu K."/>
        </authorList>
    </citation>
    <scope>NUCLEOTIDE SEQUENCE [LARGE SCALE GENOMIC DNA]</scope>
    <source>
        <strain evidence="2">cv. UVA1</strain>
    </source>
</reference>
<proteinExistence type="predicted"/>
<accession>A0A5A7PMC1</accession>
<dbReference type="EMBL" id="BKCP01004816">
    <property type="protein sequence ID" value="GER33914.1"/>
    <property type="molecule type" value="Genomic_DNA"/>
</dbReference>
<dbReference type="Pfam" id="PF01603">
    <property type="entry name" value="B56"/>
    <property type="match status" value="1"/>
</dbReference>
<dbReference type="SUPFAM" id="SSF48371">
    <property type="entry name" value="ARM repeat"/>
    <property type="match status" value="1"/>
</dbReference>
<dbReference type="PANTHER" id="PTHR10257:SF59">
    <property type="entry name" value="SERINE_THREONINE PROTEIN PHOSPHATASE 2A 57 KDA REGULATORY SUBUNIT B' KAPPA ISOFORM"/>
    <property type="match status" value="1"/>
</dbReference>
<organism evidence="1 2">
    <name type="scientific">Striga asiatica</name>
    <name type="common">Asiatic witchweed</name>
    <name type="synonym">Buchnera asiatica</name>
    <dbReference type="NCBI Taxonomy" id="4170"/>
    <lineage>
        <taxon>Eukaryota</taxon>
        <taxon>Viridiplantae</taxon>
        <taxon>Streptophyta</taxon>
        <taxon>Embryophyta</taxon>
        <taxon>Tracheophyta</taxon>
        <taxon>Spermatophyta</taxon>
        <taxon>Magnoliopsida</taxon>
        <taxon>eudicotyledons</taxon>
        <taxon>Gunneridae</taxon>
        <taxon>Pentapetalae</taxon>
        <taxon>asterids</taxon>
        <taxon>lamiids</taxon>
        <taxon>Lamiales</taxon>
        <taxon>Orobanchaceae</taxon>
        <taxon>Buchnereae</taxon>
        <taxon>Striga</taxon>
    </lineage>
</organism>
<comment type="caution">
    <text evidence="1">The sequence shown here is derived from an EMBL/GenBank/DDBJ whole genome shotgun (WGS) entry which is preliminary data.</text>
</comment>
<feature type="non-terminal residue" evidence="1">
    <location>
        <position position="200"/>
    </location>
</feature>
<sequence>IKYSFGGLCLLHRPKSLGVYFQQLSYCVTQFVEKEPKLASGVIMGLLRCWPITNSQKEAIFLGEVEEILEVISIGEFQKIMVAERALFLWNNDQILKSYFAQWSTLEINAQSHWNQAVLNLTLNVRKILTEMDDALTSSNICNFREEQEKSNLIAEKQRQIWKHLENTASLQPIAEKTAVLLIQSINSIVIEILYMSRTK</sequence>
<dbReference type="GO" id="GO:0019888">
    <property type="term" value="F:protein phosphatase regulator activity"/>
    <property type="evidence" value="ECO:0007669"/>
    <property type="project" value="InterPro"/>
</dbReference>
<gene>
    <name evidence="1" type="ORF">STAS_10078</name>
</gene>
<dbReference type="GO" id="GO:0007165">
    <property type="term" value="P:signal transduction"/>
    <property type="evidence" value="ECO:0007669"/>
    <property type="project" value="InterPro"/>
</dbReference>
<name>A0A5A7PMC1_STRAF</name>
<evidence type="ECO:0000313" key="1">
    <source>
        <dbReference type="EMBL" id="GER33914.1"/>
    </source>
</evidence>
<evidence type="ECO:0000313" key="2">
    <source>
        <dbReference type="Proteomes" id="UP000325081"/>
    </source>
</evidence>
<dbReference type="InterPro" id="IPR016024">
    <property type="entry name" value="ARM-type_fold"/>
</dbReference>
<dbReference type="OrthoDB" id="10264446at2759"/>
<dbReference type="InterPro" id="IPR011989">
    <property type="entry name" value="ARM-like"/>
</dbReference>
<dbReference type="InterPro" id="IPR002554">
    <property type="entry name" value="PP2A_B56"/>
</dbReference>
<dbReference type="Proteomes" id="UP000325081">
    <property type="component" value="Unassembled WGS sequence"/>
</dbReference>
<keyword evidence="2" id="KW-1185">Reference proteome</keyword>
<protein>
    <submittedName>
        <fullName evidence="1">Protein phosphatase 2A regulatory B subunit family protein</fullName>
    </submittedName>
</protein>